<name>A0A7W7RLY3_9ACTN</name>
<sequence length="273" mass="30865">MRLNPAERARIASRLTQRDYDILDALHTHRVLTTAHIGGLFFTTQTSRRARTRLLDLHRLSLIERFRPHRRNGSAPWHWVLAPAGAHILAQARNISIDDLGYRHDHVLSLAHSSRLSHTTGVLDCYVAALTIARITPHAALTTWWDERRCAVEWGEHTRPDAYARWHHNDTTIEAFLEYDTGTETLDRVSAKMTGYANLAAHSGLITPVLIVTKSDARESHLAARLRPVLTSDVPVRLTTHAQFTSTGPLGYIWRLASPSHDGRHRLLDLAHL</sequence>
<protein>
    <recommendedName>
        <fullName evidence="3">Protein involved in plasmid replication-relaxation</fullName>
    </recommendedName>
</protein>
<comment type="caution">
    <text evidence="1">The sequence shown here is derived from an EMBL/GenBank/DDBJ whole genome shotgun (WGS) entry which is preliminary data.</text>
</comment>
<dbReference type="Pfam" id="PF13814">
    <property type="entry name" value="Replic_Relax"/>
    <property type="match status" value="1"/>
</dbReference>
<evidence type="ECO:0008006" key="3">
    <source>
        <dbReference type="Google" id="ProtNLM"/>
    </source>
</evidence>
<dbReference type="RefSeq" id="WP_184582466.1">
    <property type="nucleotide sequence ID" value="NZ_JACHJT010000001.1"/>
</dbReference>
<gene>
    <name evidence="1" type="ORF">F4561_005240</name>
</gene>
<organism evidence="1 2">
    <name type="scientific">Lipingzhangella halophila</name>
    <dbReference type="NCBI Taxonomy" id="1783352"/>
    <lineage>
        <taxon>Bacteria</taxon>
        <taxon>Bacillati</taxon>
        <taxon>Actinomycetota</taxon>
        <taxon>Actinomycetes</taxon>
        <taxon>Streptosporangiales</taxon>
        <taxon>Nocardiopsidaceae</taxon>
        <taxon>Lipingzhangella</taxon>
    </lineage>
</organism>
<dbReference type="Proteomes" id="UP000523007">
    <property type="component" value="Unassembled WGS sequence"/>
</dbReference>
<dbReference type="EMBL" id="JACHJT010000001">
    <property type="protein sequence ID" value="MBB4934420.1"/>
    <property type="molecule type" value="Genomic_DNA"/>
</dbReference>
<accession>A0A7W7RLY3</accession>
<dbReference type="InterPro" id="IPR025855">
    <property type="entry name" value="Replic_Relax"/>
</dbReference>
<evidence type="ECO:0000313" key="2">
    <source>
        <dbReference type="Proteomes" id="UP000523007"/>
    </source>
</evidence>
<reference evidence="1 2" key="1">
    <citation type="submission" date="2020-08" db="EMBL/GenBank/DDBJ databases">
        <title>Sequencing the genomes of 1000 actinobacteria strains.</title>
        <authorList>
            <person name="Klenk H.-P."/>
        </authorList>
    </citation>
    <scope>NUCLEOTIDE SEQUENCE [LARGE SCALE GENOMIC DNA]</scope>
    <source>
        <strain evidence="1 2">DSM 102030</strain>
    </source>
</reference>
<dbReference type="AlphaFoldDB" id="A0A7W7RLY3"/>
<proteinExistence type="predicted"/>
<keyword evidence="2" id="KW-1185">Reference proteome</keyword>
<evidence type="ECO:0000313" key="1">
    <source>
        <dbReference type="EMBL" id="MBB4934420.1"/>
    </source>
</evidence>